<evidence type="ECO:0000256" key="1">
    <source>
        <dbReference type="SAM" id="MobiDB-lite"/>
    </source>
</evidence>
<dbReference type="RefSeq" id="WP_359211600.1">
    <property type="nucleotide sequence ID" value="NZ_JBEZAM010000036.1"/>
</dbReference>
<dbReference type="EMBL" id="JBEZAM010000036">
    <property type="protein sequence ID" value="MEU7296131.1"/>
    <property type="molecule type" value="Genomic_DNA"/>
</dbReference>
<comment type="caution">
    <text evidence="3">The sequence shown here is derived from an EMBL/GenBank/DDBJ whole genome shotgun (WGS) entry which is preliminary data.</text>
</comment>
<dbReference type="InterPro" id="IPR043764">
    <property type="entry name" value="DUF5710"/>
</dbReference>
<sequence length="278" mass="30780">MPVERVWLDVPYAEKDAAKRGGARWDPAAKRWYAPRPGMAELARWAAAADVPELLPGEDRTLGDGLFVDLVPRTCWFTHVRSCVAQTDWERLRRMVTRRAGQRCEACGADEDRETRRWLEVHERWTFDAAARVQILKRLICLCTDCHTVTHFGLAQVRGVEEQAFAHLVKVTGMREPQAREHVRAAFAVWEDRSRYTWELDLGILTGAGIALAPPPAAGERARAAASVPRQSPPPPVTSAPPARKAGERARAAASVPRQSPPPPVTSAPPARKAGERA</sequence>
<dbReference type="Pfam" id="PF18974">
    <property type="entry name" value="DUF5710"/>
    <property type="match status" value="1"/>
</dbReference>
<feature type="domain" description="DUF5710" evidence="2">
    <location>
        <begin position="5"/>
        <end position="45"/>
    </location>
</feature>
<keyword evidence="4" id="KW-1185">Reference proteome</keyword>
<dbReference type="Proteomes" id="UP001551210">
    <property type="component" value="Unassembled WGS sequence"/>
</dbReference>
<feature type="region of interest" description="Disordered" evidence="1">
    <location>
        <begin position="221"/>
        <end position="278"/>
    </location>
</feature>
<proteinExistence type="predicted"/>
<evidence type="ECO:0000313" key="3">
    <source>
        <dbReference type="EMBL" id="MEU7296131.1"/>
    </source>
</evidence>
<name>A0ABV3D0Y4_STREX</name>
<gene>
    <name evidence="3" type="ORF">AB0A76_23445</name>
</gene>
<evidence type="ECO:0000259" key="2">
    <source>
        <dbReference type="Pfam" id="PF18974"/>
    </source>
</evidence>
<protein>
    <submittedName>
        <fullName evidence="3">DUF5710 domain-containing protein</fullName>
    </submittedName>
</protein>
<accession>A0ABV3D0Y4</accession>
<organism evidence="3 4">
    <name type="scientific">Streptomyces exfoliatus</name>
    <name type="common">Streptomyces hydrogenans</name>
    <dbReference type="NCBI Taxonomy" id="1905"/>
    <lineage>
        <taxon>Bacteria</taxon>
        <taxon>Bacillati</taxon>
        <taxon>Actinomycetota</taxon>
        <taxon>Actinomycetes</taxon>
        <taxon>Kitasatosporales</taxon>
        <taxon>Streptomycetaceae</taxon>
        <taxon>Streptomyces</taxon>
    </lineage>
</organism>
<evidence type="ECO:0000313" key="4">
    <source>
        <dbReference type="Proteomes" id="UP001551210"/>
    </source>
</evidence>
<reference evidence="3 4" key="1">
    <citation type="submission" date="2024-06" db="EMBL/GenBank/DDBJ databases">
        <title>The Natural Products Discovery Center: Release of the First 8490 Sequenced Strains for Exploring Actinobacteria Biosynthetic Diversity.</title>
        <authorList>
            <person name="Kalkreuter E."/>
            <person name="Kautsar S.A."/>
            <person name="Yang D."/>
            <person name="Bader C.D."/>
            <person name="Teijaro C.N."/>
            <person name="Fluegel L."/>
            <person name="Davis C.M."/>
            <person name="Simpson J.R."/>
            <person name="Lauterbach L."/>
            <person name="Steele A.D."/>
            <person name="Gui C."/>
            <person name="Meng S."/>
            <person name="Li G."/>
            <person name="Viehrig K."/>
            <person name="Ye F."/>
            <person name="Su P."/>
            <person name="Kiefer A.F."/>
            <person name="Nichols A."/>
            <person name="Cepeda A.J."/>
            <person name="Yan W."/>
            <person name="Fan B."/>
            <person name="Jiang Y."/>
            <person name="Adhikari A."/>
            <person name="Zheng C.-J."/>
            <person name="Schuster L."/>
            <person name="Cowan T.M."/>
            <person name="Smanski M.J."/>
            <person name="Chevrette M.G."/>
            <person name="De Carvalho L.P.S."/>
            <person name="Shen B."/>
        </authorList>
    </citation>
    <scope>NUCLEOTIDE SEQUENCE [LARGE SCALE GENOMIC DNA]</scope>
    <source>
        <strain evidence="3 4">NPDC045705</strain>
    </source>
</reference>